<keyword evidence="2" id="KW-1185">Reference proteome</keyword>
<evidence type="ECO:0000313" key="1">
    <source>
        <dbReference type="EMBL" id="OQR88600.1"/>
    </source>
</evidence>
<accession>A0A1V9YSM1</accession>
<gene>
    <name evidence="1" type="ORF">ACHHYP_06726</name>
</gene>
<dbReference type="Proteomes" id="UP000243579">
    <property type="component" value="Unassembled WGS sequence"/>
</dbReference>
<evidence type="ECO:0000313" key="2">
    <source>
        <dbReference type="Proteomes" id="UP000243579"/>
    </source>
</evidence>
<evidence type="ECO:0008006" key="3">
    <source>
        <dbReference type="Google" id="ProtNLM"/>
    </source>
</evidence>
<name>A0A1V9YSM1_ACHHY</name>
<dbReference type="PANTHER" id="PTHR34615:SF1">
    <property type="entry name" value="PX DOMAIN-CONTAINING PROTEIN"/>
    <property type="match status" value="1"/>
</dbReference>
<dbReference type="OrthoDB" id="75850at2759"/>
<organism evidence="1 2">
    <name type="scientific">Achlya hypogyna</name>
    <name type="common">Oomycete</name>
    <name type="synonym">Protoachlya hypogyna</name>
    <dbReference type="NCBI Taxonomy" id="1202772"/>
    <lineage>
        <taxon>Eukaryota</taxon>
        <taxon>Sar</taxon>
        <taxon>Stramenopiles</taxon>
        <taxon>Oomycota</taxon>
        <taxon>Saprolegniomycetes</taxon>
        <taxon>Saprolegniales</taxon>
        <taxon>Achlyaceae</taxon>
        <taxon>Achlya</taxon>
    </lineage>
</organism>
<comment type="caution">
    <text evidence="1">The sequence shown here is derived from an EMBL/GenBank/DDBJ whole genome shotgun (WGS) entry which is preliminary data.</text>
</comment>
<protein>
    <recommendedName>
        <fullName evidence="3">DDE Tnp4 domain-containing protein</fullName>
    </recommendedName>
</protein>
<reference evidence="1 2" key="1">
    <citation type="journal article" date="2014" name="Genome Biol. Evol.">
        <title>The secreted proteins of Achlya hypogyna and Thraustotheca clavata identify the ancestral oomycete secretome and reveal gene acquisitions by horizontal gene transfer.</title>
        <authorList>
            <person name="Misner I."/>
            <person name="Blouin N."/>
            <person name="Leonard G."/>
            <person name="Richards T.A."/>
            <person name="Lane C.E."/>
        </authorList>
    </citation>
    <scope>NUCLEOTIDE SEQUENCE [LARGE SCALE GENOMIC DNA]</scope>
    <source>
        <strain evidence="1 2">ATCC 48635</strain>
    </source>
</reference>
<proteinExistence type="predicted"/>
<dbReference type="PANTHER" id="PTHR34615">
    <property type="entry name" value="PX DOMAIN-CONTAINING PROTEIN"/>
    <property type="match status" value="1"/>
</dbReference>
<dbReference type="EMBL" id="JNBR01001185">
    <property type="protein sequence ID" value="OQR88600.1"/>
    <property type="molecule type" value="Genomic_DNA"/>
</dbReference>
<sequence length="209" mass="24009">MTDADALLSFRFDVGGIIQLASLLRLPETIITSAGDRTSSEEALAIVLYRLVYPKRYYDMIVKFGRSRESLCHIFNWTIDFLHGLWDETIYFAHHVAQGRLAMYAKAINDKGAALSYVMACIDGSKKKLFNQSMSRVRQAVEWSFGELKRLWAFIGYKDQNKIMLQRVESVVKVAMFLTTCHCCYNRGNQISLYFGLGPPTLEKYLQYN</sequence>
<dbReference type="AlphaFoldDB" id="A0A1V9YSM1"/>